<dbReference type="Pfam" id="PF00994">
    <property type="entry name" value="MoCF_biosynth"/>
    <property type="match status" value="2"/>
</dbReference>
<evidence type="ECO:0000313" key="13">
    <source>
        <dbReference type="EMBL" id="MBG6093653.1"/>
    </source>
</evidence>
<comment type="similarity">
    <text evidence="4 11">Belongs to the MoeA family.</text>
</comment>
<dbReference type="Gene3D" id="3.90.105.10">
    <property type="entry name" value="Molybdopterin biosynthesis moea protein, domain 2"/>
    <property type="match status" value="1"/>
</dbReference>
<dbReference type="FunFam" id="3.40.980.10:FF:000004">
    <property type="entry name" value="Molybdopterin molybdenumtransferase"/>
    <property type="match status" value="1"/>
</dbReference>
<keyword evidence="6 11" id="KW-0808">Transferase</keyword>
<protein>
    <recommendedName>
        <fullName evidence="11">Molybdopterin molybdenumtransferase</fullName>
        <ecNumber evidence="11">2.10.1.1</ecNumber>
    </recommendedName>
</protein>
<dbReference type="FunFam" id="2.170.190.11:FF:000001">
    <property type="entry name" value="Molybdopterin molybdenumtransferase"/>
    <property type="match status" value="1"/>
</dbReference>
<evidence type="ECO:0000256" key="3">
    <source>
        <dbReference type="ARBA" id="ARBA00005046"/>
    </source>
</evidence>
<evidence type="ECO:0000256" key="7">
    <source>
        <dbReference type="ARBA" id="ARBA00022723"/>
    </source>
</evidence>
<comment type="cofactor">
    <cofactor evidence="1 11">
        <name>Mg(2+)</name>
        <dbReference type="ChEBI" id="CHEBI:18420"/>
    </cofactor>
</comment>
<dbReference type="InterPro" id="IPR036425">
    <property type="entry name" value="MoaB/Mog-like_dom_sf"/>
</dbReference>
<evidence type="ECO:0000256" key="11">
    <source>
        <dbReference type="RuleBase" id="RU365090"/>
    </source>
</evidence>
<dbReference type="PANTHER" id="PTHR10192:SF5">
    <property type="entry name" value="GEPHYRIN"/>
    <property type="match status" value="1"/>
</dbReference>
<feature type="domain" description="MoaB/Mog" evidence="12">
    <location>
        <begin position="181"/>
        <end position="339"/>
    </location>
</feature>
<accession>A0A931DVT7</accession>
<dbReference type="PANTHER" id="PTHR10192">
    <property type="entry name" value="MOLYBDOPTERIN BIOSYNTHESIS PROTEIN"/>
    <property type="match status" value="1"/>
</dbReference>
<dbReference type="GO" id="GO:0046872">
    <property type="term" value="F:metal ion binding"/>
    <property type="evidence" value="ECO:0007669"/>
    <property type="project" value="UniProtKB-UniRule"/>
</dbReference>
<evidence type="ECO:0000259" key="12">
    <source>
        <dbReference type="SMART" id="SM00852"/>
    </source>
</evidence>
<dbReference type="NCBIfam" id="TIGR00177">
    <property type="entry name" value="molyb_syn"/>
    <property type="match status" value="1"/>
</dbReference>
<keyword evidence="5 11" id="KW-0500">Molybdenum</keyword>
<dbReference type="GO" id="GO:0006777">
    <property type="term" value="P:Mo-molybdopterin cofactor biosynthetic process"/>
    <property type="evidence" value="ECO:0007669"/>
    <property type="project" value="UniProtKB-UniRule"/>
</dbReference>
<dbReference type="InterPro" id="IPR038987">
    <property type="entry name" value="MoeA-like"/>
</dbReference>
<dbReference type="Pfam" id="PF03454">
    <property type="entry name" value="MoeA_C"/>
    <property type="match status" value="1"/>
</dbReference>
<dbReference type="InterPro" id="IPR036135">
    <property type="entry name" value="MoeA_linker/N_sf"/>
</dbReference>
<dbReference type="Proteomes" id="UP000614047">
    <property type="component" value="Unassembled WGS sequence"/>
</dbReference>
<keyword evidence="14" id="KW-1185">Reference proteome</keyword>
<evidence type="ECO:0000256" key="10">
    <source>
        <dbReference type="ARBA" id="ARBA00047317"/>
    </source>
</evidence>
<dbReference type="InterPro" id="IPR005111">
    <property type="entry name" value="MoeA_C_domain_IV"/>
</dbReference>
<dbReference type="SUPFAM" id="SSF63867">
    <property type="entry name" value="MoeA C-terminal domain-like"/>
    <property type="match status" value="1"/>
</dbReference>
<organism evidence="13 14">
    <name type="scientific">Actinomadura viridis</name>
    <dbReference type="NCBI Taxonomy" id="58110"/>
    <lineage>
        <taxon>Bacteria</taxon>
        <taxon>Bacillati</taxon>
        <taxon>Actinomycetota</taxon>
        <taxon>Actinomycetes</taxon>
        <taxon>Streptosporangiales</taxon>
        <taxon>Thermomonosporaceae</taxon>
        <taxon>Actinomadura</taxon>
    </lineage>
</organism>
<evidence type="ECO:0000256" key="4">
    <source>
        <dbReference type="ARBA" id="ARBA00010763"/>
    </source>
</evidence>
<keyword evidence="9 11" id="KW-0501">Molybdenum cofactor biosynthesis</keyword>
<evidence type="ECO:0000256" key="9">
    <source>
        <dbReference type="ARBA" id="ARBA00023150"/>
    </source>
</evidence>
<comment type="caution">
    <text evidence="13">The sequence shown here is derived from an EMBL/GenBank/DDBJ whole genome shotgun (WGS) entry which is preliminary data.</text>
</comment>
<dbReference type="SUPFAM" id="SSF53218">
    <property type="entry name" value="Molybdenum cofactor biosynthesis proteins"/>
    <property type="match status" value="1"/>
</dbReference>
<dbReference type="EC" id="2.10.1.1" evidence="11"/>
<proteinExistence type="inferred from homology"/>
<dbReference type="AlphaFoldDB" id="A0A931DVT7"/>
<comment type="catalytic activity">
    <reaction evidence="10">
        <text>adenylyl-molybdopterin + molybdate = Mo-molybdopterin + AMP + H(+)</text>
        <dbReference type="Rhea" id="RHEA:35047"/>
        <dbReference type="ChEBI" id="CHEBI:15378"/>
        <dbReference type="ChEBI" id="CHEBI:36264"/>
        <dbReference type="ChEBI" id="CHEBI:62727"/>
        <dbReference type="ChEBI" id="CHEBI:71302"/>
        <dbReference type="ChEBI" id="CHEBI:456215"/>
        <dbReference type="EC" id="2.10.1.1"/>
    </reaction>
</comment>
<evidence type="ECO:0000256" key="5">
    <source>
        <dbReference type="ARBA" id="ARBA00022505"/>
    </source>
</evidence>
<evidence type="ECO:0000256" key="2">
    <source>
        <dbReference type="ARBA" id="ARBA00002901"/>
    </source>
</evidence>
<evidence type="ECO:0000256" key="8">
    <source>
        <dbReference type="ARBA" id="ARBA00022842"/>
    </source>
</evidence>
<gene>
    <name evidence="13" type="ORF">IW256_007766</name>
</gene>
<dbReference type="InterPro" id="IPR001453">
    <property type="entry name" value="MoaB/Mog_dom"/>
</dbReference>
<evidence type="ECO:0000256" key="6">
    <source>
        <dbReference type="ARBA" id="ARBA00022679"/>
    </source>
</evidence>
<dbReference type="NCBIfam" id="NF045515">
    <property type="entry name" value="Glp_gephyrin"/>
    <property type="match status" value="1"/>
</dbReference>
<dbReference type="Gene3D" id="2.40.340.10">
    <property type="entry name" value="MoeA, C-terminal, domain IV"/>
    <property type="match status" value="1"/>
</dbReference>
<dbReference type="CDD" id="cd00887">
    <property type="entry name" value="MoeA"/>
    <property type="match status" value="1"/>
</dbReference>
<dbReference type="Pfam" id="PF03453">
    <property type="entry name" value="MoeA_N"/>
    <property type="match status" value="1"/>
</dbReference>
<keyword evidence="7 11" id="KW-0479">Metal-binding</keyword>
<dbReference type="Gene3D" id="3.40.980.10">
    <property type="entry name" value="MoaB/Mog-like domain"/>
    <property type="match status" value="1"/>
</dbReference>
<sequence>MSMRTVDEHLAGILRAVPLLPPLELALLEAEGAVLAEPVEAPVPLPPFDNSAMDGYAVVAADVAAAGETEPVVLPVIGDIAAGDPAVSAIRPGLAARIMTGAPMPAGADAVIPVEWTDGGTASVRITRPAPPGHYIRRAGEDVLAGQVVAEPGLRLRAAQLGMLAAVGRARVMVRPRPRVVVLSTGTELREPGAPLAPGQIWESNSFMLTAAVIEAGAVGYRQATVGDEPEKVWETVQDQLGRADAIITSGGVSMGARDVVKEVFSAFGAAGGRGPDAGAGGAAGAAGPGWVEFSKVAMRPGKPQGFGLLHGTPIFTLPGNPVSAYVSFQVFVRPALRAMQGLPPDPLPTVGAVLTEDLKSPAGLRHFVRGRLSSGRGFFSVTPAERQGSHQLGSLSSADALIVLREDDEAIPAGSHVDVLRLPS</sequence>
<keyword evidence="8 11" id="KW-0460">Magnesium</keyword>
<dbReference type="SUPFAM" id="SSF63882">
    <property type="entry name" value="MoeA N-terminal region -like"/>
    <property type="match status" value="1"/>
</dbReference>
<comment type="function">
    <text evidence="2 11">Catalyzes the insertion of molybdate into adenylated molybdopterin with the concomitant release of AMP.</text>
</comment>
<evidence type="ECO:0000256" key="1">
    <source>
        <dbReference type="ARBA" id="ARBA00001946"/>
    </source>
</evidence>
<dbReference type="EMBL" id="JADOUA010000001">
    <property type="protein sequence ID" value="MBG6093653.1"/>
    <property type="molecule type" value="Genomic_DNA"/>
</dbReference>
<comment type="pathway">
    <text evidence="3 11">Cofactor biosynthesis; molybdopterin biosynthesis.</text>
</comment>
<name>A0A931DVT7_9ACTN</name>
<dbReference type="InterPro" id="IPR036688">
    <property type="entry name" value="MoeA_C_domain_IV_sf"/>
</dbReference>
<dbReference type="Gene3D" id="2.170.190.11">
    <property type="entry name" value="Molybdopterin biosynthesis moea protein, domain 3"/>
    <property type="match status" value="1"/>
</dbReference>
<dbReference type="GO" id="GO:0061599">
    <property type="term" value="F:molybdopterin molybdotransferase activity"/>
    <property type="evidence" value="ECO:0007669"/>
    <property type="project" value="UniProtKB-UniRule"/>
</dbReference>
<reference evidence="13" key="1">
    <citation type="submission" date="2020-11" db="EMBL/GenBank/DDBJ databases">
        <title>Sequencing the genomes of 1000 actinobacteria strains.</title>
        <authorList>
            <person name="Klenk H.-P."/>
        </authorList>
    </citation>
    <scope>NUCLEOTIDE SEQUENCE</scope>
    <source>
        <strain evidence="13">DSM 43175</strain>
    </source>
</reference>
<dbReference type="InterPro" id="IPR005110">
    <property type="entry name" value="MoeA_linker/N"/>
</dbReference>
<dbReference type="GO" id="GO:0005829">
    <property type="term" value="C:cytosol"/>
    <property type="evidence" value="ECO:0007669"/>
    <property type="project" value="TreeGrafter"/>
</dbReference>
<dbReference type="SMART" id="SM00852">
    <property type="entry name" value="MoCF_biosynth"/>
    <property type="match status" value="1"/>
</dbReference>
<evidence type="ECO:0000313" key="14">
    <source>
        <dbReference type="Proteomes" id="UP000614047"/>
    </source>
</evidence>